<dbReference type="Gene3D" id="3.40.50.1820">
    <property type="entry name" value="alpha/beta hydrolase"/>
    <property type="match status" value="1"/>
</dbReference>
<dbReference type="Proteomes" id="UP000317078">
    <property type="component" value="Unassembled WGS sequence"/>
</dbReference>
<name>A0A502G3B2_9PROT</name>
<comment type="caution">
    <text evidence="1">The sequence shown here is derived from an EMBL/GenBank/DDBJ whole genome shotgun (WGS) entry which is preliminary data.</text>
</comment>
<dbReference type="EMBL" id="RCZP01000012">
    <property type="protein sequence ID" value="TPG55716.1"/>
    <property type="molecule type" value="Genomic_DNA"/>
</dbReference>
<evidence type="ECO:0000313" key="2">
    <source>
        <dbReference type="Proteomes" id="UP000317078"/>
    </source>
</evidence>
<dbReference type="AlphaFoldDB" id="A0A502G3B2"/>
<protein>
    <recommendedName>
        <fullName evidence="3">Dienelactone hydrolase domain-containing protein</fullName>
    </recommendedName>
</protein>
<proteinExistence type="predicted"/>
<sequence>MVAFLIALAIVGESATVAALSIDPLCGGSAAPQSVEGTEPRAELVRLPEPVGLARLVRPAVASLTPLVIVLPDALSEDARSEPYVESLLRRGFAALVLGMGEDLDSPTHAVEPAASSAALGVALAWATRNGFDLAATAALGFGLGGRSVLAGAAGRPAAALYPGCSGLKPPAAEPALILQGAAAAQDCVAMPTSTGLTPRLLPGAGHAWDAPGAVWPNSGPVLPNPAGGGRLRARADLVVTVEAAEVVADWLAAALAPRVRSAPQ</sequence>
<accession>A0A502G3B2</accession>
<dbReference type="InterPro" id="IPR029058">
    <property type="entry name" value="AB_hydrolase_fold"/>
</dbReference>
<reference evidence="1 2" key="1">
    <citation type="journal article" date="2019" name="Environ. Microbiol.">
        <title>Species interactions and distinct microbial communities in high Arctic permafrost affected cryosols are associated with the CH4 and CO2 gas fluxes.</title>
        <authorList>
            <person name="Altshuler I."/>
            <person name="Hamel J."/>
            <person name="Turney S."/>
            <person name="Magnuson E."/>
            <person name="Levesque R."/>
            <person name="Greer C."/>
            <person name="Whyte L.G."/>
        </authorList>
    </citation>
    <scope>NUCLEOTIDE SEQUENCE [LARGE SCALE GENOMIC DNA]</scope>
    <source>
        <strain evidence="1 2">S9.3B</strain>
    </source>
</reference>
<evidence type="ECO:0008006" key="3">
    <source>
        <dbReference type="Google" id="ProtNLM"/>
    </source>
</evidence>
<dbReference type="SUPFAM" id="SSF53474">
    <property type="entry name" value="alpha/beta-Hydrolases"/>
    <property type="match status" value="1"/>
</dbReference>
<organism evidence="1 2">
    <name type="scientific">Muricoccus nepalensis</name>
    <dbReference type="NCBI Taxonomy" id="1854500"/>
    <lineage>
        <taxon>Bacteria</taxon>
        <taxon>Pseudomonadati</taxon>
        <taxon>Pseudomonadota</taxon>
        <taxon>Alphaproteobacteria</taxon>
        <taxon>Acetobacterales</taxon>
        <taxon>Roseomonadaceae</taxon>
        <taxon>Muricoccus</taxon>
    </lineage>
</organism>
<gene>
    <name evidence="1" type="ORF">EAH89_14245</name>
</gene>
<evidence type="ECO:0000313" key="1">
    <source>
        <dbReference type="EMBL" id="TPG55716.1"/>
    </source>
</evidence>
<keyword evidence="2" id="KW-1185">Reference proteome</keyword>